<dbReference type="EMBL" id="QMFY01000015">
    <property type="protein sequence ID" value="RAV98730.1"/>
    <property type="molecule type" value="Genomic_DNA"/>
</dbReference>
<comment type="caution">
    <text evidence="2">The sequence shown here is derived from an EMBL/GenBank/DDBJ whole genome shotgun (WGS) entry which is preliminary data.</text>
</comment>
<dbReference type="AlphaFoldDB" id="A0A364XWS6"/>
<evidence type="ECO:0000313" key="2">
    <source>
        <dbReference type="EMBL" id="RAV98730.1"/>
    </source>
</evidence>
<protein>
    <submittedName>
        <fullName evidence="2">Uncharacterized protein</fullName>
    </submittedName>
</protein>
<dbReference type="Proteomes" id="UP000251889">
    <property type="component" value="Unassembled WGS sequence"/>
</dbReference>
<sequence>MVISTYLLVIAIDFGKGTTFSIASAHSNNMRNTMQQRELPSLDWSPYPLESFIEGKQVTDKKNVENKRRLENSVVAQNTKPKENAN</sequence>
<reference evidence="2 3" key="1">
    <citation type="submission" date="2018-06" db="EMBL/GenBank/DDBJ databases">
        <title>Chryseolinea flavus sp. nov., a member of the phylum Bacteroidetes isolated from soil.</title>
        <authorList>
            <person name="Li Y."/>
            <person name="Wang J."/>
        </authorList>
    </citation>
    <scope>NUCLEOTIDE SEQUENCE [LARGE SCALE GENOMIC DNA]</scope>
    <source>
        <strain evidence="2 3">SDU1-6</strain>
    </source>
</reference>
<evidence type="ECO:0000256" key="1">
    <source>
        <dbReference type="SAM" id="MobiDB-lite"/>
    </source>
</evidence>
<gene>
    <name evidence="2" type="ORF">DQQ10_22195</name>
</gene>
<feature type="region of interest" description="Disordered" evidence="1">
    <location>
        <begin position="63"/>
        <end position="86"/>
    </location>
</feature>
<evidence type="ECO:0000313" key="3">
    <source>
        <dbReference type="Proteomes" id="UP000251889"/>
    </source>
</evidence>
<name>A0A364XWS6_9BACT</name>
<proteinExistence type="predicted"/>
<organism evidence="2 3">
    <name type="scientific">Pseudochryseolinea flava</name>
    <dbReference type="NCBI Taxonomy" id="2059302"/>
    <lineage>
        <taxon>Bacteria</taxon>
        <taxon>Pseudomonadati</taxon>
        <taxon>Bacteroidota</taxon>
        <taxon>Cytophagia</taxon>
        <taxon>Cytophagales</taxon>
        <taxon>Fulvivirgaceae</taxon>
        <taxon>Pseudochryseolinea</taxon>
    </lineage>
</organism>
<keyword evidence="3" id="KW-1185">Reference proteome</keyword>
<accession>A0A364XWS6</accession>